<feature type="domain" description="GIY-YIG" evidence="10">
    <location>
        <begin position="18"/>
        <end position="101"/>
    </location>
</feature>
<evidence type="ECO:0000256" key="9">
    <source>
        <dbReference type="SAM" id="MobiDB-lite"/>
    </source>
</evidence>
<dbReference type="HAMAP" id="MF_03100">
    <property type="entry name" value="Endonuc_su_Slx1"/>
    <property type="match status" value="1"/>
</dbReference>
<reference evidence="11 12" key="1">
    <citation type="journal article" date="2019" name="Sci. Rep.">
        <title>Comparative genomics of chytrid fungi reveal insights into the obligate biotrophic and pathogenic lifestyle of Synchytrium endobioticum.</title>
        <authorList>
            <person name="van de Vossenberg B.T.L.H."/>
            <person name="Warris S."/>
            <person name="Nguyen H.D.T."/>
            <person name="van Gent-Pelzer M.P.E."/>
            <person name="Joly D.L."/>
            <person name="van de Geest H.C."/>
            <person name="Bonants P.J.M."/>
            <person name="Smith D.S."/>
            <person name="Levesque C.A."/>
            <person name="van der Lee T.A.J."/>
        </authorList>
    </citation>
    <scope>NUCLEOTIDE SEQUENCE [LARGE SCALE GENOMIC DNA]</scope>
    <source>
        <strain evidence="11 12">JEL517</strain>
    </source>
</reference>
<keyword evidence="12" id="KW-1185">Reference proteome</keyword>
<comment type="cofactor">
    <cofactor evidence="8">
        <name>a divalent metal cation</name>
        <dbReference type="ChEBI" id="CHEBI:60240"/>
    </cofactor>
</comment>
<feature type="compositionally biased region" description="Basic residues" evidence="9">
    <location>
        <begin position="274"/>
        <end position="283"/>
    </location>
</feature>
<dbReference type="InterPro" id="IPR027520">
    <property type="entry name" value="Slx1"/>
</dbReference>
<proteinExistence type="inferred from homology"/>
<feature type="region of interest" description="Disordered" evidence="9">
    <location>
        <begin position="267"/>
        <end position="460"/>
    </location>
</feature>
<feature type="compositionally biased region" description="Low complexity" evidence="9">
    <location>
        <begin position="407"/>
        <end position="423"/>
    </location>
</feature>
<evidence type="ECO:0000256" key="5">
    <source>
        <dbReference type="ARBA" id="ARBA00023172"/>
    </source>
</evidence>
<keyword evidence="1 8" id="KW-0540">Nuclease</keyword>
<dbReference type="Pfam" id="PF01541">
    <property type="entry name" value="GIY-YIG"/>
    <property type="match status" value="1"/>
</dbReference>
<keyword evidence="5 8" id="KW-0233">DNA recombination</keyword>
<evidence type="ECO:0000256" key="7">
    <source>
        <dbReference type="ARBA" id="ARBA00023242"/>
    </source>
</evidence>
<dbReference type="PROSITE" id="PS50164">
    <property type="entry name" value="GIY_YIG"/>
    <property type="match status" value="1"/>
</dbReference>
<dbReference type="InterPro" id="IPR000305">
    <property type="entry name" value="GIY-YIG_endonuc"/>
</dbReference>
<sequence length="460" mass="50757">MATRGQAPAPRQPSGPAPFYACYLLSSLDKHWKNHCYVGSTPNPLRRIRQHNGETAGGAKKTEKKRPWEMALVVHGFPTKFAALQFEWAWQNPHYSRHFERGEYTRGGKNRLLPAKLIVMADMIGRKPWNRWPLTLHFNNWQVHATYNQLGIVPPPHVIITLGSMESLEPLLVDNDENIAKSMTQLTVSKKCKLCEEEINTTAQAYGTWLSCSHEGCNMIAHVLCLARRFLEAEERSSAPSDFKRLLPVSGTCPVCTGAMRWGDIVQTMEGRVRTTKPKRRATSRGPKPASAASEEEDEDEDEEEDDDDEEDDDSSEEESDSDLEPPSSQLSQKSKPSASQSKSKRSTSAQPSKVSNGGASSNASQSNNAAGNGGKSSQSKASKSQTEPVIKPPLAPLTRNLGPAVSLTRALSTSTLQQQQQLGEKPPPRKTKSQSINLDDSDDDTTVESFKAFKSRRTG</sequence>
<accession>A0A507BXI8</accession>
<dbReference type="RefSeq" id="XP_031022149.1">
    <property type="nucleotide sequence ID" value="XM_031171882.1"/>
</dbReference>
<comment type="function">
    <text evidence="8">Catalytic subunit of the SLX1-SLX4 structure-specific endonuclease that resolves DNA secondary structures generated during DNA repair and recombination. Has endonuclease activity towards branched DNA substrates, introducing single-strand cuts in duplex DNA close to junctions with ss-DNA.</text>
</comment>
<evidence type="ECO:0000256" key="6">
    <source>
        <dbReference type="ARBA" id="ARBA00023204"/>
    </source>
</evidence>
<dbReference type="InterPro" id="IPR050381">
    <property type="entry name" value="SLX1_endonuclease"/>
</dbReference>
<dbReference type="InterPro" id="IPR013083">
    <property type="entry name" value="Znf_RING/FYVE/PHD"/>
</dbReference>
<dbReference type="Gene3D" id="3.30.40.10">
    <property type="entry name" value="Zinc/RING finger domain, C3HC4 (zinc finger)"/>
    <property type="match status" value="1"/>
</dbReference>
<dbReference type="PANTHER" id="PTHR20208">
    <property type="entry name" value="STRUCTURE-SPECIFIC ENDONUCLEASE SUBUNIT SLX1"/>
    <property type="match status" value="1"/>
</dbReference>
<evidence type="ECO:0000313" key="12">
    <source>
        <dbReference type="Proteomes" id="UP000319731"/>
    </source>
</evidence>
<dbReference type="Pfam" id="PF21202">
    <property type="entry name" value="SLX1_C"/>
    <property type="match status" value="1"/>
</dbReference>
<evidence type="ECO:0000256" key="3">
    <source>
        <dbReference type="ARBA" id="ARBA00022763"/>
    </source>
</evidence>
<dbReference type="STRING" id="1806994.A0A507BXI8"/>
<dbReference type="Proteomes" id="UP000319731">
    <property type="component" value="Unassembled WGS sequence"/>
</dbReference>
<keyword evidence="4 8" id="KW-0378">Hydrolase</keyword>
<name>A0A507BXI8_9FUNG</name>
<dbReference type="EMBL" id="QEAO01000068">
    <property type="protein sequence ID" value="TPX30494.1"/>
    <property type="molecule type" value="Genomic_DNA"/>
</dbReference>
<evidence type="ECO:0000256" key="1">
    <source>
        <dbReference type="ARBA" id="ARBA00022722"/>
    </source>
</evidence>
<gene>
    <name evidence="11" type="ORF">SmJEL517_g05956</name>
</gene>
<dbReference type="PANTHER" id="PTHR20208:SF10">
    <property type="entry name" value="STRUCTURE-SPECIFIC ENDONUCLEASE SUBUNIT SLX1"/>
    <property type="match status" value="1"/>
</dbReference>
<dbReference type="InterPro" id="IPR048749">
    <property type="entry name" value="SLX1_C"/>
</dbReference>
<dbReference type="GO" id="GO:0008821">
    <property type="term" value="F:crossover junction DNA endonuclease activity"/>
    <property type="evidence" value="ECO:0007669"/>
    <property type="project" value="TreeGrafter"/>
</dbReference>
<evidence type="ECO:0000256" key="2">
    <source>
        <dbReference type="ARBA" id="ARBA00022759"/>
    </source>
</evidence>
<keyword evidence="2 8" id="KW-0255">Endonuclease</keyword>
<dbReference type="GO" id="GO:0000724">
    <property type="term" value="P:double-strand break repair via homologous recombination"/>
    <property type="evidence" value="ECO:0007669"/>
    <property type="project" value="TreeGrafter"/>
</dbReference>
<dbReference type="AlphaFoldDB" id="A0A507BXI8"/>
<dbReference type="InterPro" id="IPR035901">
    <property type="entry name" value="GIY-YIG_endonuc_sf"/>
</dbReference>
<evidence type="ECO:0000313" key="11">
    <source>
        <dbReference type="EMBL" id="TPX30494.1"/>
    </source>
</evidence>
<dbReference type="SUPFAM" id="SSF82771">
    <property type="entry name" value="GIY-YIG endonuclease"/>
    <property type="match status" value="1"/>
</dbReference>
<dbReference type="Gene3D" id="3.40.1440.10">
    <property type="entry name" value="GIY-YIG endonuclease"/>
    <property type="match status" value="1"/>
</dbReference>
<feature type="compositionally biased region" description="Low complexity" evidence="9">
    <location>
        <begin position="328"/>
        <end position="386"/>
    </location>
</feature>
<keyword evidence="3 8" id="KW-0227">DNA damage</keyword>
<keyword evidence="7 8" id="KW-0539">Nucleus</keyword>
<comment type="subunit">
    <text evidence="8">Forms a heterodimer with SLX4.</text>
</comment>
<evidence type="ECO:0000259" key="10">
    <source>
        <dbReference type="PROSITE" id="PS50164"/>
    </source>
</evidence>
<dbReference type="CDD" id="cd10455">
    <property type="entry name" value="GIY-YIG_SLX1"/>
    <property type="match status" value="1"/>
</dbReference>
<feature type="compositionally biased region" description="Acidic residues" evidence="9">
    <location>
        <begin position="294"/>
        <end position="324"/>
    </location>
</feature>
<comment type="caution">
    <text evidence="11">The sequence shown here is derived from an EMBL/GenBank/DDBJ whole genome shotgun (WGS) entry which is preliminary data.</text>
</comment>
<keyword evidence="6 8" id="KW-0234">DNA repair</keyword>
<protein>
    <recommendedName>
        <fullName evidence="10">GIY-YIG domain-containing protein</fullName>
    </recommendedName>
</protein>
<dbReference type="GeneID" id="42007179"/>
<organism evidence="11 12">
    <name type="scientific">Synchytrium microbalum</name>
    <dbReference type="NCBI Taxonomy" id="1806994"/>
    <lineage>
        <taxon>Eukaryota</taxon>
        <taxon>Fungi</taxon>
        <taxon>Fungi incertae sedis</taxon>
        <taxon>Chytridiomycota</taxon>
        <taxon>Chytridiomycota incertae sedis</taxon>
        <taxon>Chytridiomycetes</taxon>
        <taxon>Synchytriales</taxon>
        <taxon>Synchytriaceae</taxon>
        <taxon>Synchytrium</taxon>
    </lineage>
</organism>
<dbReference type="OrthoDB" id="24645at2759"/>
<comment type="caution">
    <text evidence="8">Lacks conserved residue(s) required for the propagation of feature annotation.</text>
</comment>
<evidence type="ECO:0000256" key="8">
    <source>
        <dbReference type="HAMAP-Rule" id="MF_03100"/>
    </source>
</evidence>
<comment type="subcellular location">
    <subcellularLocation>
        <location evidence="8">Nucleus</location>
    </subcellularLocation>
</comment>
<comment type="similarity">
    <text evidence="8">Belongs to the SLX1 family.</text>
</comment>
<dbReference type="GO" id="GO:0033557">
    <property type="term" value="C:Slx1-Slx4 complex"/>
    <property type="evidence" value="ECO:0007669"/>
    <property type="project" value="UniProtKB-UniRule"/>
</dbReference>
<evidence type="ECO:0000256" key="4">
    <source>
        <dbReference type="ARBA" id="ARBA00022801"/>
    </source>
</evidence>
<dbReference type="GO" id="GO:0017108">
    <property type="term" value="F:5'-flap endonuclease activity"/>
    <property type="evidence" value="ECO:0007669"/>
    <property type="project" value="InterPro"/>
</dbReference>